<gene>
    <name evidence="1" type="ORF">Pla52o_04730</name>
</gene>
<name>A0A5C6CQ46_9BACT</name>
<comment type="caution">
    <text evidence="1">The sequence shown here is derived from an EMBL/GenBank/DDBJ whole genome shotgun (WGS) entry which is preliminary data.</text>
</comment>
<accession>A0A5C6CQ46</accession>
<dbReference type="InterPro" id="IPR023214">
    <property type="entry name" value="HAD_sf"/>
</dbReference>
<dbReference type="RefSeq" id="WP_146592937.1">
    <property type="nucleotide sequence ID" value="NZ_SJPT01000001.1"/>
</dbReference>
<organism evidence="1 2">
    <name type="scientific">Novipirellula galeiformis</name>
    <dbReference type="NCBI Taxonomy" id="2528004"/>
    <lineage>
        <taxon>Bacteria</taxon>
        <taxon>Pseudomonadati</taxon>
        <taxon>Planctomycetota</taxon>
        <taxon>Planctomycetia</taxon>
        <taxon>Pirellulales</taxon>
        <taxon>Pirellulaceae</taxon>
        <taxon>Novipirellula</taxon>
    </lineage>
</organism>
<dbReference type="Gene3D" id="1.10.150.240">
    <property type="entry name" value="Putative phosphatase, domain 2"/>
    <property type="match status" value="1"/>
</dbReference>
<dbReference type="Proteomes" id="UP000316304">
    <property type="component" value="Unassembled WGS sequence"/>
</dbReference>
<protein>
    <submittedName>
        <fullName evidence="1">D-glucose-1-phosphatase</fullName>
    </submittedName>
</protein>
<dbReference type="SFLD" id="SFLDG01129">
    <property type="entry name" value="C1.5:_HAD__Beta-PGM__Phosphata"/>
    <property type="match status" value="1"/>
</dbReference>
<dbReference type="Pfam" id="PF00702">
    <property type="entry name" value="Hydrolase"/>
    <property type="match status" value="1"/>
</dbReference>
<sequence>MNIEFVYFDLGNVLVSFDPKIAVDNVANRFGVDAVHAAQAIYGSGLQDRFEHGHVTGEEYAAAVRDSLAASEAAMPTLALLEAISDMFTPIESMRETIDRVHQAGTRYGLLSNTCHAHWDWIGRQPWLISSVVWPVCVLSCEVSSMKPDFAIYQAAERLANVPPEAILFLDDKAENVAAAIERGWNAVQCLGGDQADAALRKYRVIS</sequence>
<evidence type="ECO:0000313" key="1">
    <source>
        <dbReference type="EMBL" id="TWU26620.1"/>
    </source>
</evidence>
<dbReference type="PANTHER" id="PTHR43611">
    <property type="entry name" value="ALPHA-D-GLUCOSE 1-PHOSPHATE PHOSPHATASE"/>
    <property type="match status" value="1"/>
</dbReference>
<dbReference type="InterPro" id="IPR023198">
    <property type="entry name" value="PGP-like_dom2"/>
</dbReference>
<dbReference type="SFLD" id="SFLDS00003">
    <property type="entry name" value="Haloacid_Dehalogenase"/>
    <property type="match status" value="1"/>
</dbReference>
<reference evidence="1 2" key="1">
    <citation type="submission" date="2019-02" db="EMBL/GenBank/DDBJ databases">
        <title>Deep-cultivation of Planctomycetes and their phenomic and genomic characterization uncovers novel biology.</title>
        <authorList>
            <person name="Wiegand S."/>
            <person name="Jogler M."/>
            <person name="Boedeker C."/>
            <person name="Pinto D."/>
            <person name="Vollmers J."/>
            <person name="Rivas-Marin E."/>
            <person name="Kohn T."/>
            <person name="Peeters S.H."/>
            <person name="Heuer A."/>
            <person name="Rast P."/>
            <person name="Oberbeckmann S."/>
            <person name="Bunk B."/>
            <person name="Jeske O."/>
            <person name="Meyerdierks A."/>
            <person name="Storesund J.E."/>
            <person name="Kallscheuer N."/>
            <person name="Luecker S."/>
            <person name="Lage O.M."/>
            <person name="Pohl T."/>
            <person name="Merkel B.J."/>
            <person name="Hornburger P."/>
            <person name="Mueller R.-W."/>
            <person name="Bruemmer F."/>
            <person name="Labrenz M."/>
            <person name="Spormann A.M."/>
            <person name="Op Den Camp H."/>
            <person name="Overmann J."/>
            <person name="Amann R."/>
            <person name="Jetten M.S.M."/>
            <person name="Mascher T."/>
            <person name="Medema M.H."/>
            <person name="Devos D.P."/>
            <person name="Kaster A.-K."/>
            <person name="Ovreas L."/>
            <person name="Rohde M."/>
            <person name="Galperin M.Y."/>
            <person name="Jogler C."/>
        </authorList>
    </citation>
    <scope>NUCLEOTIDE SEQUENCE [LARGE SCALE GENOMIC DNA]</scope>
    <source>
        <strain evidence="1 2">Pla52o</strain>
    </source>
</reference>
<dbReference type="NCBIfam" id="TIGR01509">
    <property type="entry name" value="HAD-SF-IA-v3"/>
    <property type="match status" value="1"/>
</dbReference>
<dbReference type="InterPro" id="IPR006439">
    <property type="entry name" value="HAD-SF_hydro_IA"/>
</dbReference>
<dbReference type="EMBL" id="SJPT01000001">
    <property type="protein sequence ID" value="TWU26620.1"/>
    <property type="molecule type" value="Genomic_DNA"/>
</dbReference>
<dbReference type="PANTHER" id="PTHR43611:SF3">
    <property type="entry name" value="FLAVIN MONONUCLEOTIDE HYDROLASE 1, CHLOROPLATIC"/>
    <property type="match status" value="1"/>
</dbReference>
<evidence type="ECO:0000313" key="2">
    <source>
        <dbReference type="Proteomes" id="UP000316304"/>
    </source>
</evidence>
<dbReference type="SUPFAM" id="SSF56784">
    <property type="entry name" value="HAD-like"/>
    <property type="match status" value="1"/>
</dbReference>
<keyword evidence="2" id="KW-1185">Reference proteome</keyword>
<dbReference type="OrthoDB" id="9797415at2"/>
<dbReference type="AlphaFoldDB" id="A0A5C6CQ46"/>
<dbReference type="InterPro" id="IPR036412">
    <property type="entry name" value="HAD-like_sf"/>
</dbReference>
<dbReference type="Gene3D" id="3.40.50.1000">
    <property type="entry name" value="HAD superfamily/HAD-like"/>
    <property type="match status" value="1"/>
</dbReference>
<dbReference type="CDD" id="cd02603">
    <property type="entry name" value="HAD_sEH-N_like"/>
    <property type="match status" value="1"/>
</dbReference>
<proteinExistence type="predicted"/>